<evidence type="ECO:0000256" key="1">
    <source>
        <dbReference type="ARBA" id="ARBA00001936"/>
    </source>
</evidence>
<dbReference type="GO" id="GO:0046872">
    <property type="term" value="F:metal ion binding"/>
    <property type="evidence" value="ECO:0007669"/>
    <property type="project" value="UniProtKB-KW"/>
</dbReference>
<keyword evidence="11" id="KW-0464">Manganese</keyword>
<evidence type="ECO:0000256" key="5">
    <source>
        <dbReference type="ARBA" id="ARBA00006045"/>
    </source>
</evidence>
<evidence type="ECO:0000256" key="2">
    <source>
        <dbReference type="ARBA" id="ARBA00001947"/>
    </source>
</evidence>
<dbReference type="InterPro" id="IPR029052">
    <property type="entry name" value="Metallo-depent_PP-like"/>
</dbReference>
<dbReference type="InterPro" id="IPR007708">
    <property type="entry name" value="DBR1_C"/>
</dbReference>
<reference evidence="15" key="1">
    <citation type="submission" date="2021-10" db="EMBL/GenBank/DDBJ databases">
        <title>De novo Genome Assembly of Clathrus columnatus (Basidiomycota, Fungi) Using Illumina and Nanopore Sequence Data.</title>
        <authorList>
            <person name="Ogiso-Tanaka E."/>
            <person name="Itagaki H."/>
            <person name="Hosoya T."/>
            <person name="Hosaka K."/>
        </authorList>
    </citation>
    <scope>NUCLEOTIDE SEQUENCE</scope>
    <source>
        <strain evidence="15">MO-923</strain>
    </source>
</reference>
<organism evidence="15 16">
    <name type="scientific">Clathrus columnatus</name>
    <dbReference type="NCBI Taxonomy" id="1419009"/>
    <lineage>
        <taxon>Eukaryota</taxon>
        <taxon>Fungi</taxon>
        <taxon>Dikarya</taxon>
        <taxon>Basidiomycota</taxon>
        <taxon>Agaricomycotina</taxon>
        <taxon>Agaricomycetes</taxon>
        <taxon>Phallomycetidae</taxon>
        <taxon>Phallales</taxon>
        <taxon>Clathraceae</taxon>
        <taxon>Clathrus</taxon>
    </lineage>
</organism>
<keyword evidence="10" id="KW-0408">Iron</keyword>
<dbReference type="PANTHER" id="PTHR12849">
    <property type="entry name" value="RNA LARIAT DEBRANCHING ENZYME"/>
    <property type="match status" value="1"/>
</dbReference>
<sequence>MKVAVEGCCHGTLDQIYAQIGKLEKQNNYKVDLLLICGDFEALRNPSDMECMAVPQKYRTMGDFSKLLIETGRYYVGQVKAPILTIVIGGNHEASNYLWELYHGGWLAPNIYFLGFSGCIQVNGVRIAGSSGIYKSHDYHLDVFLSHDWPTSIENYGNKAELFRRKPHFKSESLSGELGSPPMLHLLKTLQPKWWFSAHMHVKFEATFNHGTQQPENFSVRQDPPVENPDEIKIDDLDDENGATTLENPDEIIIEDEINQATPNIPPKEQARRTQFLALDKCLPRRNFLEVIDIPISSNGPEGNVGSPYITFDPEWLAITRALHPFLSLQRNQKHVPRSEELQKLVDTERVWITQNLADGGSIEIGQIQEFTPTAPGPGPGRHSRQPPTYTNPQTEALMSLLHLPNKINPRSSPSSLQSAHVTPITSSKDDADPWMKVGGPSEWHSPSTSIAAPPEPSPAVDEKDDTSAPGRWSPSRAMEET</sequence>
<comment type="cofactor">
    <cofactor evidence="3">
        <name>Fe(2+)</name>
        <dbReference type="ChEBI" id="CHEBI:29033"/>
    </cofactor>
</comment>
<keyword evidence="16" id="KW-1185">Reference proteome</keyword>
<comment type="cofactor">
    <cofactor evidence="1">
        <name>Mn(2+)</name>
        <dbReference type="ChEBI" id="CHEBI:29035"/>
    </cofactor>
</comment>
<comment type="similarity">
    <text evidence="5">Belongs to the lariat debranching enzyme family.</text>
</comment>
<dbReference type="EMBL" id="BPWL01000010">
    <property type="protein sequence ID" value="GJJ14916.1"/>
    <property type="molecule type" value="Genomic_DNA"/>
</dbReference>
<dbReference type="CDD" id="cd00844">
    <property type="entry name" value="MPP_Dbr1_N"/>
    <property type="match status" value="1"/>
</dbReference>
<dbReference type="InterPro" id="IPR004843">
    <property type="entry name" value="Calcineurin-like_PHP"/>
</dbReference>
<keyword evidence="6" id="KW-0507">mRNA processing</keyword>
<dbReference type="SMART" id="SM01124">
    <property type="entry name" value="DBR1"/>
    <property type="match status" value="1"/>
</dbReference>
<evidence type="ECO:0000313" key="16">
    <source>
        <dbReference type="Proteomes" id="UP001050691"/>
    </source>
</evidence>
<dbReference type="InterPro" id="IPR041816">
    <property type="entry name" value="Dbr1_N"/>
</dbReference>
<dbReference type="GO" id="GO:0000398">
    <property type="term" value="P:mRNA splicing, via spliceosome"/>
    <property type="evidence" value="ECO:0007669"/>
    <property type="project" value="TreeGrafter"/>
</dbReference>
<comment type="subcellular location">
    <subcellularLocation>
        <location evidence="4">Nucleus</location>
    </subcellularLocation>
</comment>
<dbReference type="PANTHER" id="PTHR12849:SF0">
    <property type="entry name" value="LARIAT DEBRANCHING ENZYME"/>
    <property type="match status" value="1"/>
</dbReference>
<keyword evidence="7" id="KW-0479">Metal-binding</keyword>
<evidence type="ECO:0000259" key="14">
    <source>
        <dbReference type="SMART" id="SM01124"/>
    </source>
</evidence>
<evidence type="ECO:0000256" key="7">
    <source>
        <dbReference type="ARBA" id="ARBA00022723"/>
    </source>
</evidence>
<keyword evidence="9" id="KW-0862">Zinc</keyword>
<evidence type="ECO:0000256" key="3">
    <source>
        <dbReference type="ARBA" id="ARBA00001954"/>
    </source>
</evidence>
<dbReference type="SUPFAM" id="SSF56300">
    <property type="entry name" value="Metallo-dependent phosphatases"/>
    <property type="match status" value="1"/>
</dbReference>
<gene>
    <name evidence="15" type="ORF">Clacol_009186</name>
</gene>
<evidence type="ECO:0000256" key="8">
    <source>
        <dbReference type="ARBA" id="ARBA00022801"/>
    </source>
</evidence>
<accession>A0AAV5ARD2</accession>
<feature type="region of interest" description="Disordered" evidence="13">
    <location>
        <begin position="406"/>
        <end position="482"/>
    </location>
</feature>
<name>A0AAV5ARD2_9AGAM</name>
<evidence type="ECO:0000256" key="4">
    <source>
        <dbReference type="ARBA" id="ARBA00004123"/>
    </source>
</evidence>
<evidence type="ECO:0000256" key="12">
    <source>
        <dbReference type="ARBA" id="ARBA00023242"/>
    </source>
</evidence>
<dbReference type="Proteomes" id="UP001050691">
    <property type="component" value="Unassembled WGS sequence"/>
</dbReference>
<comment type="caution">
    <text evidence="15">The sequence shown here is derived from an EMBL/GenBank/DDBJ whole genome shotgun (WGS) entry which is preliminary data.</text>
</comment>
<evidence type="ECO:0000256" key="6">
    <source>
        <dbReference type="ARBA" id="ARBA00022664"/>
    </source>
</evidence>
<evidence type="ECO:0000256" key="9">
    <source>
        <dbReference type="ARBA" id="ARBA00022833"/>
    </source>
</evidence>
<feature type="domain" description="Lariat debranching enzyme C-terminal" evidence="14">
    <location>
        <begin position="265"/>
        <end position="408"/>
    </location>
</feature>
<evidence type="ECO:0000313" key="15">
    <source>
        <dbReference type="EMBL" id="GJJ14916.1"/>
    </source>
</evidence>
<keyword evidence="8" id="KW-0378">Hydrolase</keyword>
<evidence type="ECO:0000256" key="10">
    <source>
        <dbReference type="ARBA" id="ARBA00023004"/>
    </source>
</evidence>
<dbReference type="AlphaFoldDB" id="A0AAV5ARD2"/>
<keyword evidence="12" id="KW-0539">Nucleus</keyword>
<feature type="region of interest" description="Disordered" evidence="13">
    <location>
        <begin position="214"/>
        <end position="237"/>
    </location>
</feature>
<proteinExistence type="inferred from homology"/>
<dbReference type="GO" id="GO:0005634">
    <property type="term" value="C:nucleus"/>
    <property type="evidence" value="ECO:0007669"/>
    <property type="project" value="UniProtKB-SubCell"/>
</dbReference>
<dbReference type="Pfam" id="PF05011">
    <property type="entry name" value="DBR1"/>
    <property type="match status" value="1"/>
</dbReference>
<evidence type="ECO:0000256" key="11">
    <source>
        <dbReference type="ARBA" id="ARBA00023211"/>
    </source>
</evidence>
<feature type="region of interest" description="Disordered" evidence="13">
    <location>
        <begin position="370"/>
        <end position="392"/>
    </location>
</feature>
<protein>
    <recommendedName>
        <fullName evidence="14">Lariat debranching enzyme C-terminal domain-containing protein</fullName>
    </recommendedName>
</protein>
<feature type="compositionally biased region" description="Polar residues" evidence="13">
    <location>
        <begin position="409"/>
        <end position="427"/>
    </location>
</feature>
<evidence type="ECO:0000256" key="13">
    <source>
        <dbReference type="SAM" id="MobiDB-lite"/>
    </source>
</evidence>
<comment type="cofactor">
    <cofactor evidence="2">
        <name>Zn(2+)</name>
        <dbReference type="ChEBI" id="CHEBI:29105"/>
    </cofactor>
</comment>
<dbReference type="GO" id="GO:0008419">
    <property type="term" value="F:RNA lariat debranching enzyme activity"/>
    <property type="evidence" value="ECO:0007669"/>
    <property type="project" value="TreeGrafter"/>
</dbReference>
<dbReference type="Pfam" id="PF00149">
    <property type="entry name" value="Metallophos"/>
    <property type="match status" value="1"/>
</dbReference>